<evidence type="ECO:0000313" key="3">
    <source>
        <dbReference type="Proteomes" id="UP000319941"/>
    </source>
</evidence>
<dbReference type="Proteomes" id="UP000319941">
    <property type="component" value="Unassembled WGS sequence"/>
</dbReference>
<keyword evidence="3" id="KW-1185">Reference proteome</keyword>
<evidence type="ECO:0000256" key="1">
    <source>
        <dbReference type="SAM" id="MobiDB-lite"/>
    </source>
</evidence>
<dbReference type="RefSeq" id="WP_088743724.1">
    <property type="nucleotide sequence ID" value="NZ_CAWOWR010000002.1"/>
</dbReference>
<sequence length="325" mass="34329">MTPEPQRLQYLDAMGLTAWVGRYQLPNALPTQACEWPEPITPEAVAPQARLHALIDEAPRPTTPPAVSLAALAHDTPARPAGPPPSQSARALLGMAESVQPSKASVAKAASALSAPAASASLPSEQGSTASWGTPPDKMPAPVEVADEAAIAPPADQSPLRFSLQIAALDGRWLVVLPGDEAPHLQGEALLKALWRAAGITEPTQLTFSNFRWPLLPNLKASAPLEEAQEGLRAFLSGPARRDWQPERLLVFGNDEGSQTLCKVLGVTSSMNGIGESGLLNIPVWHGPSLAALAHSSEAKRSLWPLLARWGRDWKSESATPGDSA</sequence>
<comment type="caution">
    <text evidence="2">The sequence shown here is derived from an EMBL/GenBank/DDBJ whole genome shotgun (WGS) entry which is preliminary data.</text>
</comment>
<evidence type="ECO:0000313" key="2">
    <source>
        <dbReference type="EMBL" id="TVU68308.1"/>
    </source>
</evidence>
<dbReference type="OrthoDB" id="6362681at2"/>
<accession>A0A558HGW8</accession>
<dbReference type="EMBL" id="VNFH01000010">
    <property type="protein sequence ID" value="TVU68308.1"/>
    <property type="molecule type" value="Genomic_DNA"/>
</dbReference>
<name>A0A558HGW8_9GAMM</name>
<protein>
    <submittedName>
        <fullName evidence="2">Uncharacterized protein</fullName>
    </submittedName>
</protein>
<dbReference type="AlphaFoldDB" id="A0A558HGW8"/>
<dbReference type="STRING" id="553385.GCA_000591415_01704"/>
<gene>
    <name evidence="2" type="ORF">FQP86_13985</name>
</gene>
<proteinExistence type="predicted"/>
<organism evidence="2 3">
    <name type="scientific">Cobetia crustatorum</name>
    <dbReference type="NCBI Taxonomy" id="553385"/>
    <lineage>
        <taxon>Bacteria</taxon>
        <taxon>Pseudomonadati</taxon>
        <taxon>Pseudomonadota</taxon>
        <taxon>Gammaproteobacteria</taxon>
        <taxon>Oceanospirillales</taxon>
        <taxon>Halomonadaceae</taxon>
        <taxon>Cobetia</taxon>
    </lineage>
</organism>
<reference evidence="2 3" key="1">
    <citation type="submission" date="2019-07" db="EMBL/GenBank/DDBJ databases">
        <title>Diversity of Bacteria from Kongsfjorden, Arctic.</title>
        <authorList>
            <person name="Yu Y."/>
        </authorList>
    </citation>
    <scope>NUCLEOTIDE SEQUENCE [LARGE SCALE GENOMIC DNA]</scope>
    <source>
        <strain evidence="2 3">SM1923</strain>
    </source>
</reference>
<feature type="region of interest" description="Disordered" evidence="1">
    <location>
        <begin position="116"/>
        <end position="136"/>
    </location>
</feature>